<reference evidence="9 10" key="1">
    <citation type="submission" date="2016-10" db="EMBL/GenBank/DDBJ databases">
        <title>Description of Gloeomargarita lithophora gen. nov., sp. nov., a thylakoid-bearing basal-branching cyanobacterium with intracellular carbonates, and proposal for Gloeomargaritales ord. nov.</title>
        <authorList>
            <person name="Moreira D."/>
            <person name="Tavera R."/>
            <person name="Benzerara K."/>
            <person name="Skouri-Panet F."/>
            <person name="Couradeau E."/>
            <person name="Gerard E."/>
            <person name="Loussert C."/>
            <person name="Novelo E."/>
            <person name="Zivanovic Y."/>
            <person name="Lopez-Garcia P."/>
        </authorList>
    </citation>
    <scope>NUCLEOTIDE SEQUENCE [LARGE SCALE GENOMIC DNA]</scope>
    <source>
        <strain evidence="9 10">D10</strain>
    </source>
</reference>
<feature type="domain" description="Four-carbon acid sugar kinase N-terminal" evidence="7">
    <location>
        <begin position="6"/>
        <end position="240"/>
    </location>
</feature>
<dbReference type="GO" id="GO:0005524">
    <property type="term" value="F:ATP binding"/>
    <property type="evidence" value="ECO:0007669"/>
    <property type="project" value="UniProtKB-KW"/>
</dbReference>
<dbReference type="STRING" id="1188229.GlitD10_0964"/>
<dbReference type="SUPFAM" id="SSF142764">
    <property type="entry name" value="YgbK-like"/>
    <property type="match status" value="1"/>
</dbReference>
<dbReference type="InterPro" id="IPR037051">
    <property type="entry name" value="4-carb_acid_sugar_kinase_N_sf"/>
</dbReference>
<dbReference type="InterPro" id="IPR031475">
    <property type="entry name" value="NBD_C"/>
</dbReference>
<accession>A0A1J0ABG8</accession>
<evidence type="ECO:0000259" key="7">
    <source>
        <dbReference type="Pfam" id="PF07005"/>
    </source>
</evidence>
<evidence type="ECO:0000256" key="2">
    <source>
        <dbReference type="ARBA" id="ARBA00022679"/>
    </source>
</evidence>
<feature type="domain" description="Four-carbon acid sugar kinase nucleotide binding" evidence="8">
    <location>
        <begin position="264"/>
        <end position="427"/>
    </location>
</feature>
<dbReference type="RefSeq" id="WP_071453890.1">
    <property type="nucleotide sequence ID" value="NZ_CP017675.1"/>
</dbReference>
<evidence type="ECO:0000259" key="8">
    <source>
        <dbReference type="Pfam" id="PF17042"/>
    </source>
</evidence>
<dbReference type="GO" id="GO:0016301">
    <property type="term" value="F:kinase activity"/>
    <property type="evidence" value="ECO:0007669"/>
    <property type="project" value="UniProtKB-KW"/>
</dbReference>
<dbReference type="AlphaFoldDB" id="A0A1J0ABG8"/>
<protein>
    <recommendedName>
        <fullName evidence="11">Hrp-dependent type III effector protein</fullName>
    </recommendedName>
</protein>
<evidence type="ECO:0000256" key="4">
    <source>
        <dbReference type="ARBA" id="ARBA00022777"/>
    </source>
</evidence>
<dbReference type="Gene3D" id="3.40.980.20">
    <property type="entry name" value="Four-carbon acid sugar kinase, nucleotide binding domain"/>
    <property type="match status" value="1"/>
</dbReference>
<keyword evidence="10" id="KW-1185">Reference proteome</keyword>
<evidence type="ECO:0008006" key="11">
    <source>
        <dbReference type="Google" id="ProtNLM"/>
    </source>
</evidence>
<dbReference type="InterPro" id="IPR010737">
    <property type="entry name" value="4-carb_acid_sugar_kinase_N"/>
</dbReference>
<evidence type="ECO:0000313" key="9">
    <source>
        <dbReference type="EMBL" id="APB33282.1"/>
    </source>
</evidence>
<keyword evidence="6" id="KW-0119">Carbohydrate metabolism</keyword>
<proteinExistence type="inferred from homology"/>
<gene>
    <name evidence="9" type="ORF">GlitD10_0964</name>
</gene>
<comment type="similarity">
    <text evidence="1">Belongs to the four-carbon acid sugar kinase family.</text>
</comment>
<evidence type="ECO:0000256" key="3">
    <source>
        <dbReference type="ARBA" id="ARBA00022741"/>
    </source>
</evidence>
<sequence>MTRPKLLVLDDDPTGSQTVHGCLLLLRWDVESLTMALQDESPLLFILGNTRARTPEMAAQVTQEICQNLRQVLGADLLKNYLVISRSDSTLRGHYPLEIEVINQELGGFDAHLLIPAFIEGGRITQESVHYLLVNGAPVPVDQTEFAKDSVFGYQSAYLPAYVEEKTAGRISSKDVVRFTLDNIRSGCDELLLSLQNNACGVVDAVTHNDLNLFAQALERTHQQGKRWLLRSAAGIVSALAQLPPQPVAPESMSQYVRGSLPGVVIVGSHVQLSTQQVQHLLQQEHVQGIELAIAQLLQGKTPLDVVEMAVKSITATLNQGLIPVLYTPRQELRFPDTQTRLHFGKQVAEVTSLLVHHLPSEIGFLVSKGGITSNEILSHGLNLTAVRLLGQIAPGINVICTPVNHPQFPNLPVVIVPGNVGGIDVLTRIVQNFNRKLSQN</sequence>
<evidence type="ECO:0000256" key="6">
    <source>
        <dbReference type="ARBA" id="ARBA00023277"/>
    </source>
</evidence>
<dbReference type="EMBL" id="CP017675">
    <property type="protein sequence ID" value="APB33282.1"/>
    <property type="molecule type" value="Genomic_DNA"/>
</dbReference>
<dbReference type="Pfam" id="PF17042">
    <property type="entry name" value="NBD_C"/>
    <property type="match status" value="1"/>
</dbReference>
<keyword evidence="4" id="KW-0418">Kinase</keyword>
<keyword evidence="3" id="KW-0547">Nucleotide-binding</keyword>
<evidence type="ECO:0000256" key="5">
    <source>
        <dbReference type="ARBA" id="ARBA00022840"/>
    </source>
</evidence>
<evidence type="ECO:0000313" key="10">
    <source>
        <dbReference type="Proteomes" id="UP000180235"/>
    </source>
</evidence>
<keyword evidence="2" id="KW-0808">Transferase</keyword>
<dbReference type="Proteomes" id="UP000180235">
    <property type="component" value="Chromosome"/>
</dbReference>
<dbReference type="OrthoDB" id="153193at2"/>
<dbReference type="InterPro" id="IPR042213">
    <property type="entry name" value="NBD_C_sf"/>
</dbReference>
<dbReference type="Pfam" id="PF07005">
    <property type="entry name" value="SBD_N"/>
    <property type="match status" value="1"/>
</dbReference>
<evidence type="ECO:0000256" key="1">
    <source>
        <dbReference type="ARBA" id="ARBA00005715"/>
    </source>
</evidence>
<dbReference type="KEGG" id="glt:GlitD10_0964"/>
<keyword evidence="5" id="KW-0067">ATP-binding</keyword>
<dbReference type="Gene3D" id="3.40.50.10840">
    <property type="entry name" value="Putative sugar-binding, N-terminal domain"/>
    <property type="match status" value="1"/>
</dbReference>
<name>A0A1J0ABG8_9CYAN</name>
<organism evidence="9 10">
    <name type="scientific">Gloeomargarita lithophora Alchichica-D10</name>
    <dbReference type="NCBI Taxonomy" id="1188229"/>
    <lineage>
        <taxon>Bacteria</taxon>
        <taxon>Bacillati</taxon>
        <taxon>Cyanobacteriota</taxon>
        <taxon>Cyanophyceae</taxon>
        <taxon>Gloeomargaritales</taxon>
        <taxon>Gloeomargaritaceae</taxon>
        <taxon>Gloeomargarita</taxon>
    </lineage>
</organism>